<dbReference type="Pfam" id="PF00534">
    <property type="entry name" value="Glycos_transf_1"/>
    <property type="match status" value="1"/>
</dbReference>
<accession>A0A0F9HLW0</accession>
<dbReference type="InterPro" id="IPR001296">
    <property type="entry name" value="Glyco_trans_1"/>
</dbReference>
<protein>
    <recommendedName>
        <fullName evidence="2">Glycosyl transferase family 1 domain-containing protein</fullName>
    </recommendedName>
</protein>
<evidence type="ECO:0000313" key="3">
    <source>
        <dbReference type="EMBL" id="KKM16137.1"/>
    </source>
</evidence>
<dbReference type="GO" id="GO:0016757">
    <property type="term" value="F:glycosyltransferase activity"/>
    <property type="evidence" value="ECO:0007669"/>
    <property type="project" value="InterPro"/>
</dbReference>
<evidence type="ECO:0000256" key="1">
    <source>
        <dbReference type="ARBA" id="ARBA00022679"/>
    </source>
</evidence>
<organism evidence="3">
    <name type="scientific">marine sediment metagenome</name>
    <dbReference type="NCBI Taxonomy" id="412755"/>
    <lineage>
        <taxon>unclassified sequences</taxon>
        <taxon>metagenomes</taxon>
        <taxon>ecological metagenomes</taxon>
    </lineage>
</organism>
<dbReference type="EMBL" id="LAZR01014744">
    <property type="protein sequence ID" value="KKM16137.1"/>
    <property type="molecule type" value="Genomic_DNA"/>
</dbReference>
<dbReference type="PANTHER" id="PTHR46401">
    <property type="entry name" value="GLYCOSYLTRANSFERASE WBBK-RELATED"/>
    <property type="match status" value="1"/>
</dbReference>
<dbReference type="CDD" id="cd03809">
    <property type="entry name" value="GT4_MtfB-like"/>
    <property type="match status" value="1"/>
</dbReference>
<evidence type="ECO:0000259" key="2">
    <source>
        <dbReference type="Pfam" id="PF00534"/>
    </source>
</evidence>
<dbReference type="PANTHER" id="PTHR46401:SF2">
    <property type="entry name" value="GLYCOSYLTRANSFERASE WBBK-RELATED"/>
    <property type="match status" value="1"/>
</dbReference>
<dbReference type="AlphaFoldDB" id="A0A0F9HLW0"/>
<keyword evidence="1" id="KW-0808">Transferase</keyword>
<dbReference type="Gene3D" id="3.40.50.2000">
    <property type="entry name" value="Glycogen Phosphorylase B"/>
    <property type="match status" value="2"/>
</dbReference>
<reference evidence="3" key="1">
    <citation type="journal article" date="2015" name="Nature">
        <title>Complex archaea that bridge the gap between prokaryotes and eukaryotes.</title>
        <authorList>
            <person name="Spang A."/>
            <person name="Saw J.H."/>
            <person name="Jorgensen S.L."/>
            <person name="Zaremba-Niedzwiedzka K."/>
            <person name="Martijn J."/>
            <person name="Lind A.E."/>
            <person name="van Eijk R."/>
            <person name="Schleper C."/>
            <person name="Guy L."/>
            <person name="Ettema T.J."/>
        </authorList>
    </citation>
    <scope>NUCLEOTIDE SEQUENCE</scope>
</reference>
<name>A0A0F9HLW0_9ZZZZ</name>
<proteinExistence type="predicted"/>
<sequence>KNSLHKLVVVGPTGWLYDSIFERVSHLRLKDDVIFLGYVEDVDLVHIYNLADIFVLVSLYEGFGFPPLEAMACGTPVITSNAGSLPEVVGEAALMVNPLDVEGLAKVVEKSLMDSALRDELIEKGFARTKLFSWEETARKTLAVYKEIGKKR</sequence>
<dbReference type="SUPFAM" id="SSF53756">
    <property type="entry name" value="UDP-Glycosyltransferase/glycogen phosphorylase"/>
    <property type="match status" value="1"/>
</dbReference>
<gene>
    <name evidence="3" type="ORF">LCGC14_1688910</name>
</gene>
<dbReference type="GO" id="GO:0009103">
    <property type="term" value="P:lipopolysaccharide biosynthetic process"/>
    <property type="evidence" value="ECO:0007669"/>
    <property type="project" value="TreeGrafter"/>
</dbReference>
<comment type="caution">
    <text evidence="3">The sequence shown here is derived from an EMBL/GenBank/DDBJ whole genome shotgun (WGS) entry which is preliminary data.</text>
</comment>
<feature type="domain" description="Glycosyl transferase family 1" evidence="2">
    <location>
        <begin position="6"/>
        <end position="125"/>
    </location>
</feature>
<feature type="non-terminal residue" evidence="3">
    <location>
        <position position="1"/>
    </location>
</feature>